<keyword evidence="6" id="KW-0813">Transport</keyword>
<gene>
    <name evidence="9" type="ORF">GSTUM_00003976001</name>
</gene>
<name>D5G472_TUBMM</name>
<evidence type="ECO:0000256" key="8">
    <source>
        <dbReference type="SAM" id="Phobius"/>
    </source>
</evidence>
<organism evidence="9 10">
    <name type="scientific">Tuber melanosporum (strain Mel28)</name>
    <name type="common">Perigord black truffle</name>
    <dbReference type="NCBI Taxonomy" id="656061"/>
    <lineage>
        <taxon>Eukaryota</taxon>
        <taxon>Fungi</taxon>
        <taxon>Dikarya</taxon>
        <taxon>Ascomycota</taxon>
        <taxon>Pezizomycotina</taxon>
        <taxon>Pezizomycetes</taxon>
        <taxon>Pezizales</taxon>
        <taxon>Tuberaceae</taxon>
        <taxon>Tuber</taxon>
    </lineage>
</organism>
<feature type="region of interest" description="Disordered" evidence="7">
    <location>
        <begin position="296"/>
        <end position="322"/>
    </location>
</feature>
<dbReference type="InParanoid" id="D5G472"/>
<dbReference type="HOGENOM" id="CLU_020019_1_7_1"/>
<evidence type="ECO:0000313" key="10">
    <source>
        <dbReference type="Proteomes" id="UP000006911"/>
    </source>
</evidence>
<dbReference type="RefSeq" id="XP_002835194.1">
    <property type="nucleotide sequence ID" value="XM_002835148.1"/>
</dbReference>
<keyword evidence="4 8" id="KW-1133">Transmembrane helix</keyword>
<dbReference type="PANTHER" id="PTHR19139:SF199">
    <property type="entry name" value="MIP17260P"/>
    <property type="match status" value="1"/>
</dbReference>
<comment type="similarity">
    <text evidence="2 6">Belongs to the MIP/aquaporin (TC 1.A.8) family.</text>
</comment>
<keyword evidence="3 6" id="KW-0812">Transmembrane</keyword>
<dbReference type="EMBL" id="FN429986">
    <property type="protein sequence ID" value="CAZ79315.1"/>
    <property type="molecule type" value="Genomic_DNA"/>
</dbReference>
<dbReference type="InterPro" id="IPR000425">
    <property type="entry name" value="MIP"/>
</dbReference>
<dbReference type="GO" id="GO:0015250">
    <property type="term" value="F:water channel activity"/>
    <property type="evidence" value="ECO:0007669"/>
    <property type="project" value="TreeGrafter"/>
</dbReference>
<evidence type="ECO:0000256" key="7">
    <source>
        <dbReference type="SAM" id="MobiDB-lite"/>
    </source>
</evidence>
<dbReference type="InterPro" id="IPR034294">
    <property type="entry name" value="Aquaporin_transptr"/>
</dbReference>
<dbReference type="Gene3D" id="1.20.1080.10">
    <property type="entry name" value="Glycerol uptake facilitator protein"/>
    <property type="match status" value="1"/>
</dbReference>
<dbReference type="KEGG" id="tml:GSTUM_00003976001"/>
<dbReference type="PANTHER" id="PTHR19139">
    <property type="entry name" value="AQUAPORIN TRANSPORTER"/>
    <property type="match status" value="1"/>
</dbReference>
<evidence type="ECO:0000256" key="1">
    <source>
        <dbReference type="ARBA" id="ARBA00004141"/>
    </source>
</evidence>
<reference evidence="9 10" key="1">
    <citation type="journal article" date="2010" name="Nature">
        <title>Perigord black truffle genome uncovers evolutionary origins and mechanisms of symbiosis.</title>
        <authorList>
            <person name="Martin F."/>
            <person name="Kohler A."/>
            <person name="Murat C."/>
            <person name="Balestrini R."/>
            <person name="Coutinho P.M."/>
            <person name="Jaillon O."/>
            <person name="Montanini B."/>
            <person name="Morin E."/>
            <person name="Noel B."/>
            <person name="Percudani R."/>
            <person name="Porcel B."/>
            <person name="Rubini A."/>
            <person name="Amicucci A."/>
            <person name="Amselem J."/>
            <person name="Anthouard V."/>
            <person name="Arcioni S."/>
            <person name="Artiguenave F."/>
            <person name="Aury J.M."/>
            <person name="Ballario P."/>
            <person name="Bolchi A."/>
            <person name="Brenna A."/>
            <person name="Brun A."/>
            <person name="Buee M."/>
            <person name="Cantarel B."/>
            <person name="Chevalier G."/>
            <person name="Couloux A."/>
            <person name="Da Silva C."/>
            <person name="Denoeud F."/>
            <person name="Duplessis S."/>
            <person name="Ghignone S."/>
            <person name="Hilselberger B."/>
            <person name="Iotti M."/>
            <person name="Marcais B."/>
            <person name="Mello A."/>
            <person name="Miranda M."/>
            <person name="Pacioni G."/>
            <person name="Quesneville H."/>
            <person name="Riccioni C."/>
            <person name="Ruotolo R."/>
            <person name="Splivallo R."/>
            <person name="Stocchi V."/>
            <person name="Tisserant E."/>
            <person name="Viscomi A.R."/>
            <person name="Zambonelli A."/>
            <person name="Zampieri E."/>
            <person name="Henrissat B."/>
            <person name="Lebrun M.H."/>
            <person name="Paolocci F."/>
            <person name="Bonfante P."/>
            <person name="Ottonello S."/>
            <person name="Wincker P."/>
        </authorList>
    </citation>
    <scope>NUCLEOTIDE SEQUENCE [LARGE SCALE GENOMIC DNA]</scope>
    <source>
        <strain evidence="9 10">Mel28</strain>
    </source>
</reference>
<evidence type="ECO:0000313" key="9">
    <source>
        <dbReference type="EMBL" id="CAZ79315.1"/>
    </source>
</evidence>
<dbReference type="STRING" id="656061.D5G472"/>
<dbReference type="InterPro" id="IPR023271">
    <property type="entry name" value="Aquaporin-like"/>
</dbReference>
<feature type="transmembrane region" description="Helical" evidence="8">
    <location>
        <begin position="89"/>
        <end position="109"/>
    </location>
</feature>
<feature type="transmembrane region" description="Helical" evidence="8">
    <location>
        <begin position="247"/>
        <end position="267"/>
    </location>
</feature>
<evidence type="ECO:0000256" key="2">
    <source>
        <dbReference type="ARBA" id="ARBA00006175"/>
    </source>
</evidence>
<dbReference type="Pfam" id="PF00230">
    <property type="entry name" value="MIP"/>
    <property type="match status" value="1"/>
</dbReference>
<dbReference type="GeneID" id="9184291"/>
<evidence type="ECO:0000256" key="3">
    <source>
        <dbReference type="ARBA" id="ARBA00022692"/>
    </source>
</evidence>
<evidence type="ECO:0000256" key="5">
    <source>
        <dbReference type="ARBA" id="ARBA00023136"/>
    </source>
</evidence>
<feature type="compositionally biased region" description="Polar residues" evidence="7">
    <location>
        <begin position="1"/>
        <end position="12"/>
    </location>
</feature>
<proteinExistence type="inferred from homology"/>
<feature type="region of interest" description="Disordered" evidence="7">
    <location>
        <begin position="1"/>
        <end position="21"/>
    </location>
</feature>
<keyword evidence="10" id="KW-1185">Reference proteome</keyword>
<dbReference type="eggNOG" id="KOG0223">
    <property type="taxonomic scope" value="Eukaryota"/>
</dbReference>
<dbReference type="GO" id="GO:0005886">
    <property type="term" value="C:plasma membrane"/>
    <property type="evidence" value="ECO:0007669"/>
    <property type="project" value="TreeGrafter"/>
</dbReference>
<feature type="transmembrane region" description="Helical" evidence="8">
    <location>
        <begin position="202"/>
        <end position="227"/>
    </location>
</feature>
<comment type="subcellular location">
    <subcellularLocation>
        <location evidence="1">Membrane</location>
        <topology evidence="1">Multi-pass membrane protein</topology>
    </subcellularLocation>
</comment>
<keyword evidence="5 8" id="KW-0472">Membrane</keyword>
<dbReference type="OMA" id="LALNTMH"/>
<dbReference type="PRINTS" id="PR00783">
    <property type="entry name" value="MINTRINSICP"/>
</dbReference>
<feature type="transmembrane region" description="Helical" evidence="8">
    <location>
        <begin position="173"/>
        <end position="195"/>
    </location>
</feature>
<accession>D5G472</accession>
<evidence type="ECO:0000256" key="4">
    <source>
        <dbReference type="ARBA" id="ARBA00022989"/>
    </source>
</evidence>
<dbReference type="AlphaFoldDB" id="D5G472"/>
<feature type="transmembrane region" description="Helical" evidence="8">
    <location>
        <begin position="41"/>
        <end position="60"/>
    </location>
</feature>
<protein>
    <submittedName>
        <fullName evidence="9">(Perigord truffle) hypothetical protein</fullName>
    </submittedName>
</protein>
<dbReference type="Proteomes" id="UP000006911">
    <property type="component" value="Unassembled WGS sequence"/>
</dbReference>
<dbReference type="FunCoup" id="D5G472">
    <property type="interactions" value="213"/>
</dbReference>
<sequence>MAGHKSGTTSRTAPLEGADSENASLNVGSRVPLKQNIPRDYALAVFGEFLGTFLFLFFAFGGTQAVKINHSGSGTLPKDPTSAIPSPDLLLYVSICFGFALTVNVWVFYRVTGALFNPAITFGCVLVGGVPPLKGALIGIAQLVGGIAASGLVEGLTPGQLAVGTALAKDVSIVQGLFIEVFLTAQLMITIFLVGNLHRATFIAPLGIGFSFFITQLFGVYFTGGSLNPARSLGPAVVTGDFPGYHWIYWVGPGLGAALGAAVYKFLLLVNYKTLNPGQDDDGLAVVRCEVGRGGRSGETYDESQVVSGPSGIVPKGSDENV</sequence>
<evidence type="ECO:0000256" key="6">
    <source>
        <dbReference type="RuleBase" id="RU000477"/>
    </source>
</evidence>
<dbReference type="SUPFAM" id="SSF81338">
    <property type="entry name" value="Aquaporin-like"/>
    <property type="match status" value="1"/>
</dbReference>